<dbReference type="EMBL" id="BAABBO010000009">
    <property type="protein sequence ID" value="GAA3964028.1"/>
    <property type="molecule type" value="Genomic_DNA"/>
</dbReference>
<evidence type="ECO:0000256" key="1">
    <source>
        <dbReference type="SAM" id="MobiDB-lite"/>
    </source>
</evidence>
<dbReference type="Proteomes" id="UP001501337">
    <property type="component" value="Unassembled WGS sequence"/>
</dbReference>
<keyword evidence="3" id="KW-1185">Reference proteome</keyword>
<comment type="caution">
    <text evidence="2">The sequence shown here is derived from an EMBL/GenBank/DDBJ whole genome shotgun (WGS) entry which is preliminary data.</text>
</comment>
<sequence length="86" mass="9543">MGENAEHGVAGEVLLPLQHEHEETNEQAGSNYRKTIRNIEQNAEGDTKQGSMRQGIAEIRHSAPDDETAERTGDQRKGYTGEHRSS</sequence>
<feature type="region of interest" description="Disordered" evidence="1">
    <location>
        <begin position="1"/>
        <end position="86"/>
    </location>
</feature>
<organism evidence="2 3">
    <name type="scientific">Allohahella marinimesophila</name>
    <dbReference type="NCBI Taxonomy" id="1054972"/>
    <lineage>
        <taxon>Bacteria</taxon>
        <taxon>Pseudomonadati</taxon>
        <taxon>Pseudomonadota</taxon>
        <taxon>Gammaproteobacteria</taxon>
        <taxon>Oceanospirillales</taxon>
        <taxon>Hahellaceae</taxon>
        <taxon>Allohahella</taxon>
    </lineage>
</organism>
<accession>A0ABP7PDT0</accession>
<name>A0ABP7PDT0_9GAMM</name>
<evidence type="ECO:0008006" key="4">
    <source>
        <dbReference type="Google" id="ProtNLM"/>
    </source>
</evidence>
<protein>
    <recommendedName>
        <fullName evidence="4">CsbD-like</fullName>
    </recommendedName>
</protein>
<evidence type="ECO:0000313" key="2">
    <source>
        <dbReference type="EMBL" id="GAA3964028.1"/>
    </source>
</evidence>
<feature type="compositionally biased region" description="Basic and acidic residues" evidence="1">
    <location>
        <begin position="58"/>
        <end position="86"/>
    </location>
</feature>
<feature type="compositionally biased region" description="Polar residues" evidence="1">
    <location>
        <begin position="26"/>
        <end position="41"/>
    </location>
</feature>
<evidence type="ECO:0000313" key="3">
    <source>
        <dbReference type="Proteomes" id="UP001501337"/>
    </source>
</evidence>
<proteinExistence type="predicted"/>
<gene>
    <name evidence="2" type="ORF">GCM10022278_22330</name>
</gene>
<reference evidence="3" key="1">
    <citation type="journal article" date="2019" name="Int. J. Syst. Evol. Microbiol.">
        <title>The Global Catalogue of Microorganisms (GCM) 10K type strain sequencing project: providing services to taxonomists for standard genome sequencing and annotation.</title>
        <authorList>
            <consortium name="The Broad Institute Genomics Platform"/>
            <consortium name="The Broad Institute Genome Sequencing Center for Infectious Disease"/>
            <person name="Wu L."/>
            <person name="Ma J."/>
        </authorList>
    </citation>
    <scope>NUCLEOTIDE SEQUENCE [LARGE SCALE GENOMIC DNA]</scope>
    <source>
        <strain evidence="3">JCM 17555</strain>
    </source>
</reference>